<dbReference type="SUPFAM" id="SSF55781">
    <property type="entry name" value="GAF domain-like"/>
    <property type="match status" value="1"/>
</dbReference>
<dbReference type="CDD" id="cd00077">
    <property type="entry name" value="HDc"/>
    <property type="match status" value="1"/>
</dbReference>
<dbReference type="InterPro" id="IPR029016">
    <property type="entry name" value="GAF-like_dom_sf"/>
</dbReference>
<dbReference type="Gene3D" id="1.10.3210.10">
    <property type="entry name" value="Hypothetical protein af1432"/>
    <property type="match status" value="1"/>
</dbReference>
<sequence length="395" mass="42512">MTPKQGLPGLTGSRAPVAESVLTLTQLALVAPDLPSGVTPTLHHLVQHTAAVGSAYFQADTQRVLSYHVRAASGEMPQNPGMQAIAAHGLPADMPLMRALESSHVPLFFDDTQAAPETEGFSPLGVTSLAAAPVRRANGQLIGAFLMHTFKPHTWAAEEAALFSLVSGTIAALAGRLAAEEAAHLARESALRALGLALEARDGETQGHTDRVTALALKMADRLKLSARDRESLQWGAYLHDIGKIAIPDAILLKPGRLTPQEWDVMRSHVQEGQRFAQALRFLPAQAMEVIVDHHERWNGEGYPARKAGAQISMAGRIFALCDVYDALTSERPYKQAWTVTDARAELLAQAGHHFDPELVHEFLGMLDDSMGPDQPWFPGDRSDHLSSADLPAGG</sequence>
<keyword evidence="4" id="KW-1185">Reference proteome</keyword>
<dbReference type="PANTHER" id="PTHR45228:SF8">
    <property type="entry name" value="TWO-COMPONENT RESPONSE REGULATOR-RELATED"/>
    <property type="match status" value="1"/>
</dbReference>
<dbReference type="Pfam" id="PF13487">
    <property type="entry name" value="HD_5"/>
    <property type="match status" value="1"/>
</dbReference>
<gene>
    <name evidence="3" type="ORF">GCM10008955_10730</name>
</gene>
<accession>A0ABQ2EP85</accession>
<comment type="caution">
    <text evidence="3">The sequence shown here is derived from an EMBL/GenBank/DDBJ whole genome shotgun (WGS) entry which is preliminary data.</text>
</comment>
<dbReference type="EMBL" id="BMPP01000003">
    <property type="protein sequence ID" value="GGK19157.1"/>
    <property type="molecule type" value="Genomic_DNA"/>
</dbReference>
<dbReference type="RefSeq" id="WP_189005227.1">
    <property type="nucleotide sequence ID" value="NZ_BMPP01000003.1"/>
</dbReference>
<dbReference type="NCBIfam" id="TIGR00277">
    <property type="entry name" value="HDIG"/>
    <property type="match status" value="1"/>
</dbReference>
<evidence type="ECO:0000313" key="3">
    <source>
        <dbReference type="EMBL" id="GGK19157.1"/>
    </source>
</evidence>
<dbReference type="Proteomes" id="UP000647587">
    <property type="component" value="Unassembled WGS sequence"/>
</dbReference>
<dbReference type="InterPro" id="IPR052020">
    <property type="entry name" value="Cyclic_di-GMP/3'3'-cGAMP_PDE"/>
</dbReference>
<evidence type="ECO:0000256" key="1">
    <source>
        <dbReference type="SAM" id="MobiDB-lite"/>
    </source>
</evidence>
<dbReference type="PANTHER" id="PTHR45228">
    <property type="entry name" value="CYCLIC DI-GMP PHOSPHODIESTERASE TM_0186-RELATED"/>
    <property type="match status" value="1"/>
</dbReference>
<reference evidence="4" key="1">
    <citation type="journal article" date="2019" name="Int. J. Syst. Evol. Microbiol.">
        <title>The Global Catalogue of Microorganisms (GCM) 10K type strain sequencing project: providing services to taxonomists for standard genome sequencing and annotation.</title>
        <authorList>
            <consortium name="The Broad Institute Genomics Platform"/>
            <consortium name="The Broad Institute Genome Sequencing Center for Infectious Disease"/>
            <person name="Wu L."/>
            <person name="Ma J."/>
        </authorList>
    </citation>
    <scope>NUCLEOTIDE SEQUENCE [LARGE SCALE GENOMIC DNA]</scope>
    <source>
        <strain evidence="4">JCM 30331</strain>
    </source>
</reference>
<protein>
    <submittedName>
        <fullName evidence="3">Phosphohydrolase</fullName>
    </submittedName>
</protein>
<dbReference type="SUPFAM" id="SSF109604">
    <property type="entry name" value="HD-domain/PDEase-like"/>
    <property type="match status" value="1"/>
</dbReference>
<dbReference type="InterPro" id="IPR003607">
    <property type="entry name" value="HD/PDEase_dom"/>
</dbReference>
<dbReference type="PROSITE" id="PS51832">
    <property type="entry name" value="HD_GYP"/>
    <property type="match status" value="1"/>
</dbReference>
<dbReference type="InterPro" id="IPR006675">
    <property type="entry name" value="HDIG_dom"/>
</dbReference>
<name>A0ABQ2EP85_9DEIO</name>
<dbReference type="SMART" id="SM00471">
    <property type="entry name" value="HDc"/>
    <property type="match status" value="1"/>
</dbReference>
<proteinExistence type="predicted"/>
<feature type="region of interest" description="Disordered" evidence="1">
    <location>
        <begin position="374"/>
        <end position="395"/>
    </location>
</feature>
<feature type="domain" description="HD-GYP" evidence="2">
    <location>
        <begin position="183"/>
        <end position="379"/>
    </location>
</feature>
<dbReference type="Gene3D" id="3.30.450.40">
    <property type="match status" value="1"/>
</dbReference>
<organism evidence="3 4">
    <name type="scientific">Deinococcus malanensis</name>
    <dbReference type="NCBI Taxonomy" id="1706855"/>
    <lineage>
        <taxon>Bacteria</taxon>
        <taxon>Thermotogati</taxon>
        <taxon>Deinococcota</taxon>
        <taxon>Deinococci</taxon>
        <taxon>Deinococcales</taxon>
        <taxon>Deinococcaceae</taxon>
        <taxon>Deinococcus</taxon>
    </lineage>
</organism>
<evidence type="ECO:0000313" key="4">
    <source>
        <dbReference type="Proteomes" id="UP000647587"/>
    </source>
</evidence>
<evidence type="ECO:0000259" key="2">
    <source>
        <dbReference type="PROSITE" id="PS51832"/>
    </source>
</evidence>
<dbReference type="InterPro" id="IPR037522">
    <property type="entry name" value="HD_GYP_dom"/>
</dbReference>